<sequence>MITTNYINEKSAYYFLRANDLSRHHGKPFNLFVTISFDCKNSKQHYQKVFSLINRAKNVWIRNYNNRNGLPREAPRSACVFENPHFNVHAHWEVYIPSQLIEKFKEKLPRWLKRYQGVIHDDSIDIQHINPHTLKTVANYMIKGIKPEWKAFYHLQSRAAYQGAIQGQRVKLSRNLGRTALKRSGFNAATQRNEWETLYPELSSQYSKPANWSIEEVIPQVATERKFPSMKEFRRMLWKKERQRYLSSTSISTGSSARLNAQIVKQLGYSVGSIENRDW</sequence>
<organism evidence="1 2">
    <name type="scientific">Brucella anthropi (strain ATCC 49188 / DSM 6882 / CCUG 24695 / JCM 21032 / LMG 3331 / NBRC 15819 / NCTC 12168 / Alc 37)</name>
    <name type="common">Ochrobactrum anthropi</name>
    <dbReference type="NCBI Taxonomy" id="439375"/>
    <lineage>
        <taxon>Bacteria</taxon>
        <taxon>Pseudomonadati</taxon>
        <taxon>Pseudomonadota</taxon>
        <taxon>Alphaproteobacteria</taxon>
        <taxon>Hyphomicrobiales</taxon>
        <taxon>Brucellaceae</taxon>
        <taxon>Brucella/Ochrobactrum group</taxon>
        <taxon>Brucella</taxon>
    </lineage>
</organism>
<evidence type="ECO:0000313" key="2">
    <source>
        <dbReference type="Proteomes" id="UP000002301"/>
    </source>
</evidence>
<gene>
    <name evidence="1" type="ordered locus">Oant_1308</name>
</gene>
<accession>A6WYH1</accession>
<dbReference type="HOGENOM" id="CLU_996911_0_0_5"/>
<dbReference type="AlphaFoldDB" id="A6WYH1"/>
<name>A6WYH1_BRUA4</name>
<protein>
    <submittedName>
        <fullName evidence="1">Uncharacterized protein</fullName>
    </submittedName>
</protein>
<evidence type="ECO:0000313" key="1">
    <source>
        <dbReference type="EMBL" id="ABS14025.1"/>
    </source>
</evidence>
<proteinExistence type="predicted"/>
<dbReference type="RefSeq" id="WP_012091412.1">
    <property type="nucleotide sequence ID" value="NC_009667.1"/>
</dbReference>
<dbReference type="Proteomes" id="UP000002301">
    <property type="component" value="Chromosome 1"/>
</dbReference>
<dbReference type="eggNOG" id="ENOG5033X0F">
    <property type="taxonomic scope" value="Bacteria"/>
</dbReference>
<dbReference type="KEGG" id="oan:Oant_1308"/>
<dbReference type="EMBL" id="CP000758">
    <property type="protein sequence ID" value="ABS14025.1"/>
    <property type="molecule type" value="Genomic_DNA"/>
</dbReference>
<keyword evidence="2" id="KW-1185">Reference proteome</keyword>
<reference evidence="1 2" key="1">
    <citation type="journal article" date="2011" name="J. Bacteriol.">
        <title>Genome of Ochrobactrum anthropi ATCC 49188 T, a versatile opportunistic pathogen and symbiont of several eukaryotic hosts.</title>
        <authorList>
            <person name="Chain P.S."/>
            <person name="Lang D.M."/>
            <person name="Comerci D.J."/>
            <person name="Malfatti S.A."/>
            <person name="Vergez L.M."/>
            <person name="Shin M."/>
            <person name="Ugalde R.A."/>
            <person name="Garcia E."/>
            <person name="Tolmasky M.E."/>
        </authorList>
    </citation>
    <scope>NUCLEOTIDE SEQUENCE [LARGE SCALE GENOMIC DNA]</scope>
    <source>
        <strain evidence="2">ATCC 49188 / DSM 6882 / CCUG 24695 / JCM 21032 / LMG 3331 / NBRC 15819 / NCTC 12168 / Alc 37</strain>
    </source>
</reference>